<sequence length="74" mass="8262">MPQIGLDSVLVASHNVSVPLSWERSSSASKAQEFLVAIREIPRVCLSNAHYSTVSVYLWWPYPFLDLSAPYAPL</sequence>
<evidence type="ECO:0000313" key="2">
    <source>
        <dbReference type="Proteomes" id="UP000265520"/>
    </source>
</evidence>
<keyword evidence="2" id="KW-1185">Reference proteome</keyword>
<organism evidence="1 2">
    <name type="scientific">Trifolium medium</name>
    <dbReference type="NCBI Taxonomy" id="97028"/>
    <lineage>
        <taxon>Eukaryota</taxon>
        <taxon>Viridiplantae</taxon>
        <taxon>Streptophyta</taxon>
        <taxon>Embryophyta</taxon>
        <taxon>Tracheophyta</taxon>
        <taxon>Spermatophyta</taxon>
        <taxon>Magnoliopsida</taxon>
        <taxon>eudicotyledons</taxon>
        <taxon>Gunneridae</taxon>
        <taxon>Pentapetalae</taxon>
        <taxon>rosids</taxon>
        <taxon>fabids</taxon>
        <taxon>Fabales</taxon>
        <taxon>Fabaceae</taxon>
        <taxon>Papilionoideae</taxon>
        <taxon>50 kb inversion clade</taxon>
        <taxon>NPAAA clade</taxon>
        <taxon>Hologalegina</taxon>
        <taxon>IRL clade</taxon>
        <taxon>Trifolieae</taxon>
        <taxon>Trifolium</taxon>
    </lineage>
</organism>
<dbReference type="EMBL" id="LXQA010057502">
    <property type="protein sequence ID" value="MCI05093.1"/>
    <property type="molecule type" value="Genomic_DNA"/>
</dbReference>
<evidence type="ECO:0000313" key="1">
    <source>
        <dbReference type="EMBL" id="MCI05093.1"/>
    </source>
</evidence>
<reference evidence="1 2" key="1">
    <citation type="journal article" date="2018" name="Front. Plant Sci.">
        <title>Red Clover (Trifolium pratense) and Zigzag Clover (T. medium) - A Picture of Genomic Similarities and Differences.</title>
        <authorList>
            <person name="Dluhosova J."/>
            <person name="Istvanek J."/>
            <person name="Nedelnik J."/>
            <person name="Repkova J."/>
        </authorList>
    </citation>
    <scope>NUCLEOTIDE SEQUENCE [LARGE SCALE GENOMIC DNA]</scope>
    <source>
        <strain evidence="2">cv. 10/8</strain>
        <tissue evidence="1">Leaf</tissue>
    </source>
</reference>
<proteinExistence type="predicted"/>
<protein>
    <submittedName>
        <fullName evidence="1">Uncharacterized protein</fullName>
    </submittedName>
</protein>
<feature type="non-terminal residue" evidence="1">
    <location>
        <position position="74"/>
    </location>
</feature>
<dbReference type="Proteomes" id="UP000265520">
    <property type="component" value="Unassembled WGS sequence"/>
</dbReference>
<name>A0A392NZ85_9FABA</name>
<accession>A0A392NZ85</accession>
<dbReference type="AlphaFoldDB" id="A0A392NZ85"/>
<comment type="caution">
    <text evidence="1">The sequence shown here is derived from an EMBL/GenBank/DDBJ whole genome shotgun (WGS) entry which is preliminary data.</text>
</comment>